<evidence type="ECO:0000313" key="2">
    <source>
        <dbReference type="EMBL" id="TYK16785.1"/>
    </source>
</evidence>
<evidence type="ECO:0000313" key="3">
    <source>
        <dbReference type="Proteomes" id="UP000321393"/>
    </source>
</evidence>
<dbReference type="InterPro" id="IPR052160">
    <property type="entry name" value="Gypsy_RT_Integrase-like"/>
</dbReference>
<sequence>MKQLRYLTSVMKHPMGGQKTAAKVLQSGYFWPTLFQDARNFVVKYDRYQRMRNMSLCDKMPQKPILEIELFDVWKINFMGPFSQSTGPIYILLVMDYVLK</sequence>
<proteinExistence type="predicted"/>
<dbReference type="EMBL" id="SSTE01021884">
    <property type="protein sequence ID" value="KAA0031965.1"/>
    <property type="molecule type" value="Genomic_DNA"/>
</dbReference>
<dbReference type="AlphaFoldDB" id="A0A5A7SS27"/>
<evidence type="ECO:0000313" key="4">
    <source>
        <dbReference type="Proteomes" id="UP000321947"/>
    </source>
</evidence>
<dbReference type="PANTHER" id="PTHR47266">
    <property type="entry name" value="ENDONUCLEASE-RELATED"/>
    <property type="match status" value="1"/>
</dbReference>
<name>A0A5A7SS27_CUCMM</name>
<dbReference type="Gene3D" id="1.10.340.70">
    <property type="match status" value="1"/>
</dbReference>
<accession>A0A5A7SS27</accession>
<evidence type="ECO:0000313" key="1">
    <source>
        <dbReference type="EMBL" id="KAA0031965.1"/>
    </source>
</evidence>
<dbReference type="Proteomes" id="UP000321393">
    <property type="component" value="Unassembled WGS sequence"/>
</dbReference>
<gene>
    <name evidence="2" type="ORF">E5676_scaffold96G00450</name>
    <name evidence="1" type="ORF">E6C27_scaffold134G00490</name>
</gene>
<organism evidence="1 3">
    <name type="scientific">Cucumis melo var. makuwa</name>
    <name type="common">Oriental melon</name>
    <dbReference type="NCBI Taxonomy" id="1194695"/>
    <lineage>
        <taxon>Eukaryota</taxon>
        <taxon>Viridiplantae</taxon>
        <taxon>Streptophyta</taxon>
        <taxon>Embryophyta</taxon>
        <taxon>Tracheophyta</taxon>
        <taxon>Spermatophyta</taxon>
        <taxon>Magnoliopsida</taxon>
        <taxon>eudicotyledons</taxon>
        <taxon>Gunneridae</taxon>
        <taxon>Pentapetalae</taxon>
        <taxon>rosids</taxon>
        <taxon>fabids</taxon>
        <taxon>Cucurbitales</taxon>
        <taxon>Cucurbitaceae</taxon>
        <taxon>Benincaseae</taxon>
        <taxon>Cucumis</taxon>
    </lineage>
</organism>
<reference evidence="3 4" key="1">
    <citation type="submission" date="2019-08" db="EMBL/GenBank/DDBJ databases">
        <title>Draft genome sequences of two oriental melons (Cucumis melo L. var makuwa).</title>
        <authorList>
            <person name="Kwon S.-Y."/>
        </authorList>
    </citation>
    <scope>NUCLEOTIDE SEQUENCE [LARGE SCALE GENOMIC DNA]</scope>
    <source>
        <strain evidence="4">cv. Chang Bougi</strain>
        <strain evidence="3">cv. SW 3</strain>
        <tissue evidence="1">Leaf</tissue>
    </source>
</reference>
<dbReference type="Proteomes" id="UP000321947">
    <property type="component" value="Unassembled WGS sequence"/>
</dbReference>
<comment type="caution">
    <text evidence="1">The sequence shown here is derived from an EMBL/GenBank/DDBJ whole genome shotgun (WGS) entry which is preliminary data.</text>
</comment>
<dbReference type="OrthoDB" id="1739170at2759"/>
<dbReference type="EMBL" id="SSTD01008275">
    <property type="protein sequence ID" value="TYK16785.1"/>
    <property type="molecule type" value="Genomic_DNA"/>
</dbReference>
<protein>
    <submittedName>
        <fullName evidence="1 2">Mitochondrial protein</fullName>
    </submittedName>
</protein>